<keyword evidence="2" id="KW-0472">Membrane</keyword>
<evidence type="ECO:0000313" key="3">
    <source>
        <dbReference type="EMBL" id="TCS40003.1"/>
    </source>
</evidence>
<proteinExistence type="predicted"/>
<dbReference type="NCBIfam" id="TIGR03545">
    <property type="entry name" value="TIGR03545 family protein"/>
    <property type="match status" value="1"/>
</dbReference>
<keyword evidence="1" id="KW-0175">Coiled coil</keyword>
<dbReference type="RefSeq" id="WP_132702220.1">
    <property type="nucleotide sequence ID" value="NZ_SLZR01000011.1"/>
</dbReference>
<keyword evidence="4" id="KW-1185">Reference proteome</keyword>
<name>A0A4R3I4J2_9GAMM</name>
<dbReference type="OrthoDB" id="5752177at2"/>
<evidence type="ECO:0000256" key="2">
    <source>
        <dbReference type="SAM" id="Phobius"/>
    </source>
</evidence>
<evidence type="ECO:0000256" key="1">
    <source>
        <dbReference type="SAM" id="Coils"/>
    </source>
</evidence>
<organism evidence="3 4">
    <name type="scientific">Reinekea marinisedimentorum</name>
    <dbReference type="NCBI Taxonomy" id="230495"/>
    <lineage>
        <taxon>Bacteria</taxon>
        <taxon>Pseudomonadati</taxon>
        <taxon>Pseudomonadota</taxon>
        <taxon>Gammaproteobacteria</taxon>
        <taxon>Oceanospirillales</taxon>
        <taxon>Saccharospirillaceae</taxon>
        <taxon>Reinekea</taxon>
    </lineage>
</organism>
<feature type="coiled-coil region" evidence="1">
    <location>
        <begin position="566"/>
        <end position="604"/>
    </location>
</feature>
<feature type="transmembrane region" description="Helical" evidence="2">
    <location>
        <begin position="7"/>
        <end position="31"/>
    </location>
</feature>
<comment type="caution">
    <text evidence="3">The sequence shown here is derived from an EMBL/GenBank/DDBJ whole genome shotgun (WGS) entry which is preliminary data.</text>
</comment>
<dbReference type="Proteomes" id="UP000295793">
    <property type="component" value="Unassembled WGS sequence"/>
</dbReference>
<accession>A0A4R3I4J2</accession>
<keyword evidence="2" id="KW-1133">Transmembrane helix</keyword>
<dbReference type="EMBL" id="SLZR01000011">
    <property type="protein sequence ID" value="TCS40003.1"/>
    <property type="molecule type" value="Genomic_DNA"/>
</dbReference>
<gene>
    <name evidence="3" type="ORF">BCF53_11198</name>
</gene>
<dbReference type="InterPro" id="IPR019934">
    <property type="entry name" value="CHP03545"/>
</dbReference>
<sequence>MKFIRWTGLVGLAVFTAILLVIGFFFVNGWAKQGLEASGTKANGAEVDVASVQLSLSPLGFKINGVEVADSGKPTHNAAVLPNVQVELSLAQLFLGNLRIHNLIISDVEADVERKQVARLPEASEEKSAGESIASAGKAKVDSYTDGIAQQLPFASSVLDGASANTRQAVTDAGTVLASSKDEVTTAISKVPNESALADYKEQIDALENTEISSLDDLADFREKLQALQSAVSSDKAAVAELKTVVSDAVKANAEALKDVANAPGEDWQTIVETYPLNEQGLLKVADLLLGEGVWQKAEKAIYWYNKAKPWLAKVRLNNDEDEKPARGVGQFVHFAHPDPTAKFQLDTGLVSFVSDGWPWQLMVENIRSTTDGAVQPVYLKLRRGEESNEALLINGVLERSGGSSVDTFTLTGRGVAFSSRDINVAGAKLNWVPEDADVTGEIVSTDGELEGDITVSFPANQFTVLGSGDVVGYLQSAFQSVNAFNIDVQLSGEVTSPRISVSSDIDNKLSAALKNVAKEEYQAWLADVESGFNDNVADLTASLDGPAEEFTGEESLANFRIDSFEQQVEDRIQALEDKISAKQKELENKAKKAAEDKAKEEAGKLIDKIKF</sequence>
<evidence type="ECO:0000313" key="4">
    <source>
        <dbReference type="Proteomes" id="UP000295793"/>
    </source>
</evidence>
<protein>
    <submittedName>
        <fullName evidence="3">Uncharacterized protein (TIGR03545 family)</fullName>
    </submittedName>
</protein>
<reference evidence="3 4" key="1">
    <citation type="submission" date="2019-03" db="EMBL/GenBank/DDBJ databases">
        <title>Genomic Encyclopedia of Archaeal and Bacterial Type Strains, Phase II (KMG-II): from individual species to whole genera.</title>
        <authorList>
            <person name="Goeker M."/>
        </authorList>
    </citation>
    <scope>NUCLEOTIDE SEQUENCE [LARGE SCALE GENOMIC DNA]</scope>
    <source>
        <strain evidence="3 4">DSM 15388</strain>
    </source>
</reference>
<dbReference type="AlphaFoldDB" id="A0A4R3I4J2"/>
<keyword evidence="2" id="KW-0812">Transmembrane</keyword>